<dbReference type="EMBL" id="JBIACK010000021">
    <property type="protein sequence ID" value="MFE8703922.1"/>
    <property type="molecule type" value="Genomic_DNA"/>
</dbReference>
<proteinExistence type="predicted"/>
<protein>
    <recommendedName>
        <fullName evidence="3">RNHCP domain-containing protein</fullName>
    </recommendedName>
</protein>
<gene>
    <name evidence="1" type="ORF">ACFYKX_25450</name>
</gene>
<dbReference type="Proteomes" id="UP001601059">
    <property type="component" value="Unassembled WGS sequence"/>
</dbReference>
<evidence type="ECO:0000313" key="1">
    <source>
        <dbReference type="EMBL" id="MFE8703922.1"/>
    </source>
</evidence>
<name>A0ABW6KMG4_9BACI</name>
<evidence type="ECO:0008006" key="3">
    <source>
        <dbReference type="Google" id="ProtNLM"/>
    </source>
</evidence>
<dbReference type="RefSeq" id="WP_389364854.1">
    <property type="nucleotide sequence ID" value="NZ_JBIACK010000021.1"/>
</dbReference>
<organism evidence="1 2">
    <name type="scientific">Cytobacillus spartinae</name>
    <dbReference type="NCBI Taxonomy" id="3299023"/>
    <lineage>
        <taxon>Bacteria</taxon>
        <taxon>Bacillati</taxon>
        <taxon>Bacillota</taxon>
        <taxon>Bacilli</taxon>
        <taxon>Bacillales</taxon>
        <taxon>Bacillaceae</taxon>
        <taxon>Cytobacillus</taxon>
    </lineage>
</organism>
<comment type="caution">
    <text evidence="1">The sequence shown here is derived from an EMBL/GenBank/DDBJ whole genome shotgun (WGS) entry which is preliminary data.</text>
</comment>
<keyword evidence="2" id="KW-1185">Reference proteome</keyword>
<evidence type="ECO:0000313" key="2">
    <source>
        <dbReference type="Proteomes" id="UP001601059"/>
    </source>
</evidence>
<reference evidence="1 2" key="1">
    <citation type="submission" date="2024-08" db="EMBL/GenBank/DDBJ databases">
        <title>Two novel Cytobacillus novel species.</title>
        <authorList>
            <person name="Liu G."/>
        </authorList>
    </citation>
    <scope>NUCLEOTIDE SEQUENCE [LARGE SCALE GENOMIC DNA]</scope>
    <source>
        <strain evidence="1 2">FJAT-54145</strain>
    </source>
</reference>
<accession>A0ABW6KMG4</accession>
<sequence length="85" mass="9920">MISHHCPICYTGVMEFIGEQESFGSELILAHRIDEKDIETKSEPSILVHRCSRCKNLSFTLNQAFEESLKHHKNCYHKEKLKMLT</sequence>